<proteinExistence type="predicted"/>
<organism evidence="1">
    <name type="scientific">Thermodesulfobacterium geofontis</name>
    <dbReference type="NCBI Taxonomy" id="1295609"/>
    <lineage>
        <taxon>Bacteria</taxon>
        <taxon>Pseudomonadati</taxon>
        <taxon>Thermodesulfobacteriota</taxon>
        <taxon>Thermodesulfobacteria</taxon>
        <taxon>Thermodesulfobacteriales</taxon>
        <taxon>Thermodesulfobacteriaceae</taxon>
        <taxon>Thermodesulfobacterium</taxon>
    </lineage>
</organism>
<reference evidence="1" key="1">
    <citation type="journal article" date="2020" name="mSystems">
        <title>Genome- and Community-Level Interaction Insights into Carbon Utilization and Element Cycling Functions of Hydrothermarchaeota in Hydrothermal Sediment.</title>
        <authorList>
            <person name="Zhou Z."/>
            <person name="Liu Y."/>
            <person name="Xu W."/>
            <person name="Pan J."/>
            <person name="Luo Z.H."/>
            <person name="Li M."/>
        </authorList>
    </citation>
    <scope>NUCLEOTIDE SEQUENCE [LARGE SCALE GENOMIC DNA]</scope>
    <source>
        <strain evidence="1">SpSt-6</strain>
    </source>
</reference>
<gene>
    <name evidence="1" type="ORF">ENT66_05295</name>
</gene>
<evidence type="ECO:0000313" key="1">
    <source>
        <dbReference type="EMBL" id="HGQ85745.1"/>
    </source>
</evidence>
<dbReference type="EMBL" id="DSZN01000091">
    <property type="protein sequence ID" value="HGQ85745.1"/>
    <property type="molecule type" value="Genomic_DNA"/>
</dbReference>
<sequence>MLEEFVKSDTTMIKKYIVFCNRCKTRVRVLAKNENEIKTFWVCSCGSTNFIVMGEENETDRSFSKS</sequence>
<name>A0A7C4NWD2_9BACT</name>
<protein>
    <submittedName>
        <fullName evidence="1">Uncharacterized protein</fullName>
    </submittedName>
</protein>
<accession>A0A7C4NWD2</accession>
<comment type="caution">
    <text evidence="1">The sequence shown here is derived from an EMBL/GenBank/DDBJ whole genome shotgun (WGS) entry which is preliminary data.</text>
</comment>
<dbReference type="AlphaFoldDB" id="A0A7C4NWD2"/>